<dbReference type="SUPFAM" id="SSF51126">
    <property type="entry name" value="Pectin lyase-like"/>
    <property type="match status" value="1"/>
</dbReference>
<evidence type="ECO:0000313" key="2">
    <source>
        <dbReference type="Proteomes" id="UP000179807"/>
    </source>
</evidence>
<dbReference type="Pfam" id="PF12541">
    <property type="entry name" value="DUF3737"/>
    <property type="match status" value="1"/>
</dbReference>
<dbReference type="OrthoDB" id="2104657at2759"/>
<reference evidence="1" key="1">
    <citation type="submission" date="2016-10" db="EMBL/GenBank/DDBJ databases">
        <authorList>
            <person name="Benchimol M."/>
            <person name="Almeida L.G."/>
            <person name="Vasconcelos A.T."/>
            <person name="Perreira-Neves A."/>
            <person name="Rosa I.A."/>
            <person name="Tasca T."/>
            <person name="Bogo M.R."/>
            <person name="de Souza W."/>
        </authorList>
    </citation>
    <scope>NUCLEOTIDE SEQUENCE [LARGE SCALE GENOMIC DNA]</scope>
    <source>
        <strain evidence="1">K</strain>
    </source>
</reference>
<dbReference type="RefSeq" id="XP_068367452.1">
    <property type="nucleotide sequence ID" value="XM_068498337.1"/>
</dbReference>
<dbReference type="InterPro" id="IPR012334">
    <property type="entry name" value="Pectin_lyas_fold"/>
</dbReference>
<sequence length="314" mass="36194">MIENIDECVCDQKDNKTSHTGFNLDSLKNFDDYEKCENKSYDEERPFYGSNKLFLNHCKIDGPADGESAFKECDDVILNDCDLNLRYPLWHSSNIAMINCRMPDTCRASIWYDENVDVSSTLLHGIKAFRECENISIRNCDVKSEEFAWRCRNIKINDTNIESVYPFFEAKNIEAKNMKLGGKYSFQYIENSTFENCVIDTKDAFWHSKNVTVIDSVVSGEYLAWYATDLKMIRCKIIGTQPFCYMKGLVLEDCEMINCDLSFEFTDVHANIRGSITSVKNPMSGEITADKIDDIIYDKFKKPNQTCKITIRNG</sequence>
<comment type="caution">
    <text evidence="1">The sequence shown here is derived from an EMBL/GenBank/DDBJ whole genome shotgun (WGS) entry which is preliminary data.</text>
</comment>
<accession>A0A1J4KX87</accession>
<keyword evidence="2" id="KW-1185">Reference proteome</keyword>
<name>A0A1J4KX87_9EUKA</name>
<evidence type="ECO:0008006" key="3">
    <source>
        <dbReference type="Google" id="ProtNLM"/>
    </source>
</evidence>
<dbReference type="GeneID" id="94833041"/>
<dbReference type="AlphaFoldDB" id="A0A1J4KX87"/>
<protein>
    <recommendedName>
        <fullName evidence="3">DUF3737 family protein</fullName>
    </recommendedName>
</protein>
<organism evidence="1 2">
    <name type="scientific">Tritrichomonas foetus</name>
    <dbReference type="NCBI Taxonomy" id="1144522"/>
    <lineage>
        <taxon>Eukaryota</taxon>
        <taxon>Metamonada</taxon>
        <taxon>Parabasalia</taxon>
        <taxon>Tritrichomonadida</taxon>
        <taxon>Tritrichomonadidae</taxon>
        <taxon>Tritrichomonas</taxon>
    </lineage>
</organism>
<proteinExistence type="predicted"/>
<dbReference type="InterPro" id="IPR011050">
    <property type="entry name" value="Pectin_lyase_fold/virulence"/>
</dbReference>
<dbReference type="Gene3D" id="2.160.20.10">
    <property type="entry name" value="Single-stranded right-handed beta-helix, Pectin lyase-like"/>
    <property type="match status" value="1"/>
</dbReference>
<evidence type="ECO:0000313" key="1">
    <source>
        <dbReference type="EMBL" id="OHT14316.1"/>
    </source>
</evidence>
<dbReference type="VEuPathDB" id="TrichDB:TRFO_15365"/>
<gene>
    <name evidence="1" type="ORF">TRFO_15365</name>
</gene>
<dbReference type="EMBL" id="MLAK01000393">
    <property type="protein sequence ID" value="OHT14316.1"/>
    <property type="molecule type" value="Genomic_DNA"/>
</dbReference>
<dbReference type="InterPro" id="IPR022208">
    <property type="entry name" value="DUF3737"/>
</dbReference>
<dbReference type="Proteomes" id="UP000179807">
    <property type="component" value="Unassembled WGS sequence"/>
</dbReference>